<dbReference type="Proteomes" id="UP000000864">
    <property type="component" value="Segment"/>
</dbReference>
<organismHost>
    <name type="scientific">Ectocarpus siliculosus</name>
    <name type="common">Brown alga</name>
    <name type="synonym">Conferva siliculosa</name>
    <dbReference type="NCBI Taxonomy" id="2880"/>
</organismHost>
<sequence length="153" mass="15923">MICEQNMFEPNLSIDVSLLAIILGLYATKNDRNLILVLICALFAHVLLTNDDDDLSAGVLEHARTAAAANDGAGLGAAVSDAAATAETPTAVAENENAVATDGFKSTLSSGVFDRQLSTPQTKLTSTVFPSTSEEANGKLASARDSFFESLVS</sequence>
<reference evidence="1 2" key="2">
    <citation type="journal article" date="1998" name="Adv. Virus Res.">
        <title>Viruses in marine brown algae.</title>
        <authorList>
            <person name="Muller D.G."/>
            <person name="Kapp M."/>
            <person name="Knippers R."/>
        </authorList>
    </citation>
    <scope>NUCLEOTIDE SEQUENCE [LARGE SCALE GENOMIC DNA]</scope>
    <source>
        <strain evidence="2">Isolate New Zealand/Kaikoura/1988</strain>
    </source>
</reference>
<evidence type="ECO:0000313" key="1">
    <source>
        <dbReference type="EMBL" id="AAK14472.1"/>
    </source>
</evidence>
<name>Q8QNL9_ESV1K</name>
<keyword evidence="2" id="KW-1185">Reference proteome</keyword>
<reference evidence="1 2" key="4">
    <citation type="journal article" date="2000" name="Virology">
        <title>The brown algal virus EsV-1 particle contains a putative hybrid histidine kinase.</title>
        <authorList>
            <person name="Delaroque N."/>
            <person name="Wolf S."/>
            <person name="Muller D.G."/>
            <person name="Knippers R."/>
        </authorList>
    </citation>
    <scope>NUCLEOTIDE SEQUENCE [LARGE SCALE GENOMIC DNA]</scope>
    <source>
        <strain evidence="2">Isolate New Zealand/Kaikoura/1988</strain>
    </source>
</reference>
<dbReference type="EMBL" id="AF204951">
    <property type="protein sequence ID" value="AAK14472.1"/>
    <property type="molecule type" value="Genomic_DNA"/>
</dbReference>
<reference evidence="1 2" key="3">
    <citation type="journal article" date="2000" name="Virology">
        <title>Characterization and immunolocalization of major structural proteins in the brown algal virus EsV-1.</title>
        <authorList>
            <person name="Delaroque N."/>
            <person name="Wolf S."/>
            <person name="Muller D.G."/>
            <person name="Knippers R."/>
        </authorList>
    </citation>
    <scope>NUCLEOTIDE SEQUENCE [LARGE SCALE GENOMIC DNA]</scope>
    <source>
        <strain evidence="2">Isolate New Zealand/Kaikoura/1988</strain>
    </source>
</reference>
<organism evidence="1 2">
    <name type="scientific">Ectocarpus siliculosus virus 1 (isolate New Zealand/Kaikoura/1988)</name>
    <name type="common">EsV-1</name>
    <dbReference type="NCBI Taxonomy" id="654926"/>
    <lineage>
        <taxon>Viruses</taxon>
        <taxon>Varidnaviria</taxon>
        <taxon>Bamfordvirae</taxon>
        <taxon>Nucleocytoviricota</taxon>
        <taxon>Megaviricetes</taxon>
        <taxon>Algavirales</taxon>
        <taxon>Phycodnaviridae</taxon>
        <taxon>Phaeovirus</taxon>
        <taxon>Phaeovirus unasiliculosus</taxon>
        <taxon>Ectocarpus siliculosus virus 1</taxon>
    </lineage>
</organism>
<reference evidence="1 2" key="1">
    <citation type="journal article" date="1995" name="Virology">
        <title>Coat protein of the Ectocarpus siliculosus virus.</title>
        <authorList>
            <person name="Klein M."/>
            <person name="Lanka S.T."/>
            <person name="Knippers R."/>
            <person name="Muller D.G."/>
        </authorList>
    </citation>
    <scope>NUCLEOTIDE SEQUENCE [LARGE SCALE GENOMIC DNA]</scope>
    <source>
        <strain evidence="2">Isolate New Zealand/Kaikoura/1988</strain>
    </source>
</reference>
<evidence type="ECO:0000313" key="2">
    <source>
        <dbReference type="Proteomes" id="UP000000864"/>
    </source>
</evidence>
<accession>Q8QNL9</accession>
<protein>
    <submittedName>
        <fullName evidence="1">EsV-1-46</fullName>
    </submittedName>
</protein>
<dbReference type="KEGG" id="vg:920765"/>
<gene>
    <name evidence="1" type="primary">ORF 46</name>
</gene>
<proteinExistence type="predicted"/>